<dbReference type="Proteomes" id="UP000006346">
    <property type="component" value="Chromosome"/>
</dbReference>
<evidence type="ECO:0000313" key="1">
    <source>
        <dbReference type="EMBL" id="AET70749.1"/>
    </source>
</evidence>
<dbReference type="RefSeq" id="WP_014187551.1">
    <property type="nucleotide sequence ID" value="NC_016584.1"/>
</dbReference>
<protein>
    <submittedName>
        <fullName evidence="1">Uncharacterized protein</fullName>
    </submittedName>
</protein>
<dbReference type="OrthoDB" id="5365713at2"/>
<reference evidence="2" key="1">
    <citation type="submission" date="2011-11" db="EMBL/GenBank/DDBJ databases">
        <title>Complete sequence of Desulfosporosinus orientis DSM 765.</title>
        <authorList>
            <person name="Lucas S."/>
            <person name="Han J."/>
            <person name="Lapidus A."/>
            <person name="Cheng J.-F."/>
            <person name="Goodwin L."/>
            <person name="Pitluck S."/>
            <person name="Peters L."/>
            <person name="Ovchinnikova G."/>
            <person name="Teshima H."/>
            <person name="Detter J.C."/>
            <person name="Han C."/>
            <person name="Tapia R."/>
            <person name="Land M."/>
            <person name="Hauser L."/>
            <person name="Kyrpides N."/>
            <person name="Ivanova N."/>
            <person name="Pagani I."/>
            <person name="Pester M."/>
            <person name="Spring S."/>
            <person name="Ollivier B."/>
            <person name="Rattei T."/>
            <person name="Klenk H.-P."/>
            <person name="Wagner M."/>
            <person name="Loy A."/>
            <person name="Woyke T."/>
        </authorList>
    </citation>
    <scope>NUCLEOTIDE SEQUENCE [LARGE SCALE GENOMIC DNA]</scope>
    <source>
        <strain evidence="2">ATCC 19365 / DSM 765 / NCIMB 8382 / VKM B-1628</strain>
    </source>
</reference>
<proteinExistence type="predicted"/>
<sequence>MFDDKMLIDLQSTLSSNGILISFSGRFSQGIIEELGEAIMQHMEAENRPRNAIYNVFAIFVETTNNIKKYANSKLGGESYNRIYNSGIVTISSGEEGYFISSGNLIEKADADKLANQLDSLIALDKDQLKKRYKEQIKKELPPDSSGAGLGLIDIARKASKPIKYSIRDMQDLSFFTLTVMV</sequence>
<dbReference type="NCBIfam" id="NF038262">
    <property type="entry name" value="SiaB_fam_kinase"/>
    <property type="match status" value="1"/>
</dbReference>
<organism evidence="1 2">
    <name type="scientific">Desulfosporosinus orientis (strain ATCC 19365 / DSM 765 / NCIMB 8382 / VKM B-1628 / Singapore I)</name>
    <name type="common">Desulfotomaculum orientis</name>
    <dbReference type="NCBI Taxonomy" id="768706"/>
    <lineage>
        <taxon>Bacteria</taxon>
        <taxon>Bacillati</taxon>
        <taxon>Bacillota</taxon>
        <taxon>Clostridia</taxon>
        <taxon>Eubacteriales</taxon>
        <taxon>Desulfitobacteriaceae</taxon>
        <taxon>Desulfosporosinus</taxon>
    </lineage>
</organism>
<dbReference type="STRING" id="768706.Desor_5373"/>
<dbReference type="PATRIC" id="fig|768706.3.peg.5470"/>
<dbReference type="AlphaFoldDB" id="G7WED6"/>
<accession>G7WED6</accession>
<evidence type="ECO:0000313" key="2">
    <source>
        <dbReference type="Proteomes" id="UP000006346"/>
    </source>
</evidence>
<dbReference type="InterPro" id="IPR046239">
    <property type="entry name" value="DUF6272"/>
</dbReference>
<gene>
    <name evidence="1" type="ordered locus">Desor_5373</name>
</gene>
<dbReference type="HOGENOM" id="CLU_117549_1_0_9"/>
<keyword evidence="2" id="KW-1185">Reference proteome</keyword>
<dbReference type="Pfam" id="PF19788">
    <property type="entry name" value="DUF6272"/>
    <property type="match status" value="1"/>
</dbReference>
<dbReference type="EMBL" id="CP003108">
    <property type="protein sequence ID" value="AET70749.1"/>
    <property type="molecule type" value="Genomic_DNA"/>
</dbReference>
<reference evidence="1 2" key="2">
    <citation type="journal article" date="2012" name="J. Bacteriol.">
        <title>Complete genome sequences of Desulfosporosinus orientis DSM765T, Desulfosporosinus youngiae DSM17734T, Desulfosporosinus meridiei DSM13257T, and Desulfosporosinus acidiphilus DSM22704T.</title>
        <authorList>
            <person name="Pester M."/>
            <person name="Brambilla E."/>
            <person name="Alazard D."/>
            <person name="Rattei T."/>
            <person name="Weinmaier T."/>
            <person name="Han J."/>
            <person name="Lucas S."/>
            <person name="Lapidus A."/>
            <person name="Cheng J.F."/>
            <person name="Goodwin L."/>
            <person name="Pitluck S."/>
            <person name="Peters L."/>
            <person name="Ovchinnikova G."/>
            <person name="Teshima H."/>
            <person name="Detter J.C."/>
            <person name="Han C.S."/>
            <person name="Tapia R."/>
            <person name="Land M.L."/>
            <person name="Hauser L."/>
            <person name="Kyrpides N.C."/>
            <person name="Ivanova N.N."/>
            <person name="Pagani I."/>
            <person name="Huntmann M."/>
            <person name="Wei C.L."/>
            <person name="Davenport K.W."/>
            <person name="Daligault H."/>
            <person name="Chain P.S."/>
            <person name="Chen A."/>
            <person name="Mavromatis K."/>
            <person name="Markowitz V."/>
            <person name="Szeto E."/>
            <person name="Mikhailova N."/>
            <person name="Pati A."/>
            <person name="Wagner M."/>
            <person name="Woyke T."/>
            <person name="Ollivier B."/>
            <person name="Klenk H.P."/>
            <person name="Spring S."/>
            <person name="Loy A."/>
        </authorList>
    </citation>
    <scope>NUCLEOTIDE SEQUENCE [LARGE SCALE GENOMIC DNA]</scope>
    <source>
        <strain evidence="2">ATCC 19365 / DSM 765 / NCIMB 8382 / VKM B-1628</strain>
    </source>
</reference>
<dbReference type="eggNOG" id="ENOG502ZBV5">
    <property type="taxonomic scope" value="Bacteria"/>
</dbReference>
<name>G7WED6_DESOD</name>
<dbReference type="KEGG" id="dor:Desor_5373"/>